<feature type="compositionally biased region" description="Basic and acidic residues" evidence="3">
    <location>
        <begin position="364"/>
        <end position="374"/>
    </location>
</feature>
<feature type="signal peptide" evidence="4">
    <location>
        <begin position="1"/>
        <end position="18"/>
    </location>
</feature>
<keyword evidence="4" id="KW-0732">Signal</keyword>
<protein>
    <recommendedName>
        <fullName evidence="5">CUB domain-containing protein</fullName>
    </recommendedName>
</protein>
<accession>A0AAF3EMV1</accession>
<keyword evidence="6" id="KW-1185">Reference proteome</keyword>
<evidence type="ECO:0000256" key="2">
    <source>
        <dbReference type="PROSITE-ProRule" id="PRU00059"/>
    </source>
</evidence>
<dbReference type="AlphaFoldDB" id="A0AAF3EMV1"/>
<dbReference type="SUPFAM" id="SSF49854">
    <property type="entry name" value="Spermadhesin, CUB domain"/>
    <property type="match status" value="1"/>
</dbReference>
<evidence type="ECO:0000313" key="6">
    <source>
        <dbReference type="Proteomes" id="UP000887575"/>
    </source>
</evidence>
<evidence type="ECO:0000256" key="3">
    <source>
        <dbReference type="SAM" id="MobiDB-lite"/>
    </source>
</evidence>
<dbReference type="Proteomes" id="UP000887575">
    <property type="component" value="Unassembled WGS sequence"/>
</dbReference>
<sequence>MISIFLLIFYSFHLGVLCETESGQELTLRNLVKFGENSALFDSLSSAVEQNLQNQPAHHEVEPHEASINRTLTMSRLNAQYSCPEGFAGRQCTRREAPSVIGCGGVVRATHAPQKIRIHIKRNEKATHLRNCIYHLAAPKGKRVEVRLNKLRGTLCETGCWRQAIELKPHTDKRITGYRFCCAGYASRRIVSANHFMPIFLFTTRGDTEATLTFNIYNPQGRQNPNQTIEEGSGIEVDDHADISDYLINESEELEKVAHDTLIEELPEYTREHSFVTEMKKEGDGFVTEIAKGTETDSMIKTGGAEEKGDIFTSFPDGEMDPLSFIHPADMPTEEELRDTDESVLPIDTEAFEKGRNPAQNRIPFREADKELRS</sequence>
<feature type="chain" id="PRO_5042031863" description="CUB domain-containing protein" evidence="4">
    <location>
        <begin position="19"/>
        <end position="374"/>
    </location>
</feature>
<evidence type="ECO:0000256" key="1">
    <source>
        <dbReference type="ARBA" id="ARBA00023157"/>
    </source>
</evidence>
<organism evidence="6 7">
    <name type="scientific">Mesorhabditis belari</name>
    <dbReference type="NCBI Taxonomy" id="2138241"/>
    <lineage>
        <taxon>Eukaryota</taxon>
        <taxon>Metazoa</taxon>
        <taxon>Ecdysozoa</taxon>
        <taxon>Nematoda</taxon>
        <taxon>Chromadorea</taxon>
        <taxon>Rhabditida</taxon>
        <taxon>Rhabditina</taxon>
        <taxon>Rhabditomorpha</taxon>
        <taxon>Rhabditoidea</taxon>
        <taxon>Rhabditidae</taxon>
        <taxon>Mesorhabditinae</taxon>
        <taxon>Mesorhabditis</taxon>
    </lineage>
</organism>
<feature type="region of interest" description="Disordered" evidence="3">
    <location>
        <begin position="354"/>
        <end position="374"/>
    </location>
</feature>
<evidence type="ECO:0000256" key="4">
    <source>
        <dbReference type="SAM" id="SignalP"/>
    </source>
</evidence>
<keyword evidence="1" id="KW-1015">Disulfide bond</keyword>
<dbReference type="WBParaSite" id="MBELARI_LOCUS1525">
    <property type="protein sequence ID" value="MBELARI_LOCUS1525"/>
    <property type="gene ID" value="MBELARI_LOCUS1525"/>
</dbReference>
<proteinExistence type="predicted"/>
<dbReference type="InterPro" id="IPR000859">
    <property type="entry name" value="CUB_dom"/>
</dbReference>
<name>A0AAF3EMV1_9BILA</name>
<dbReference type="PROSITE" id="PS01180">
    <property type="entry name" value="CUB"/>
    <property type="match status" value="1"/>
</dbReference>
<comment type="caution">
    <text evidence="2">Lacks conserved residue(s) required for the propagation of feature annotation.</text>
</comment>
<reference evidence="7" key="1">
    <citation type="submission" date="2024-02" db="UniProtKB">
        <authorList>
            <consortium name="WormBaseParasite"/>
        </authorList>
    </citation>
    <scope>IDENTIFICATION</scope>
</reference>
<evidence type="ECO:0000259" key="5">
    <source>
        <dbReference type="PROSITE" id="PS01180"/>
    </source>
</evidence>
<dbReference type="InterPro" id="IPR035914">
    <property type="entry name" value="Sperma_CUB_dom_sf"/>
</dbReference>
<feature type="domain" description="CUB" evidence="5">
    <location>
        <begin position="103"/>
        <end position="221"/>
    </location>
</feature>
<evidence type="ECO:0000313" key="7">
    <source>
        <dbReference type="WBParaSite" id="MBELARI_LOCUS1525"/>
    </source>
</evidence>